<dbReference type="PANTHER" id="PTHR45871:SF1">
    <property type="entry name" value="PHOSPHATIDYLINOSITOL N-ACETYLGLUCOSAMINYLTRANSFERASE SUBUNIT A"/>
    <property type="match status" value="1"/>
</dbReference>
<dbReference type="CDD" id="cd03811">
    <property type="entry name" value="GT4_GT28_WabH-like"/>
    <property type="match status" value="1"/>
</dbReference>
<evidence type="ECO:0000313" key="3">
    <source>
        <dbReference type="Proteomes" id="UP001197974"/>
    </source>
</evidence>
<dbReference type="PANTHER" id="PTHR45871">
    <property type="entry name" value="N-ACETYLGLUCOSAMINYL-PHOSPHATIDYLINOSITOL BIOSYNTHETIC PROTEIN"/>
    <property type="match status" value="1"/>
</dbReference>
<dbReference type="EC" id="2.4.-.-" evidence="2"/>
<keyword evidence="3" id="KW-1185">Reference proteome</keyword>
<keyword evidence="2" id="KW-0808">Transferase</keyword>
<protein>
    <submittedName>
        <fullName evidence="2">Glycosyltransferase</fullName>
        <ecNumber evidence="2">2.4.-.-</ecNumber>
    </submittedName>
</protein>
<reference evidence="2 3" key="1">
    <citation type="submission" date="2023-06" db="EMBL/GenBank/DDBJ databases">
        <title>Five Gram-positive bacteria isolated from mangrove sediments in Shenzhen, Guangdong, China.</title>
        <authorList>
            <person name="Yu S."/>
            <person name="Zheng W."/>
            <person name="Huang Y."/>
        </authorList>
    </citation>
    <scope>NUCLEOTIDE SEQUENCE [LARGE SCALE GENOMIC DNA]</scope>
    <source>
        <strain evidence="2 3">SaN35-3</strain>
    </source>
</reference>
<dbReference type="Proteomes" id="UP001197974">
    <property type="component" value="Chromosome"/>
</dbReference>
<evidence type="ECO:0000313" key="2">
    <source>
        <dbReference type="EMBL" id="WLR42793.1"/>
    </source>
</evidence>
<feature type="domain" description="Glycosyl transferase family 1" evidence="1">
    <location>
        <begin position="225"/>
        <end position="376"/>
    </location>
</feature>
<organism evidence="2 3">
    <name type="scientific">Bacillus carboniphilus</name>
    <dbReference type="NCBI Taxonomy" id="86663"/>
    <lineage>
        <taxon>Bacteria</taxon>
        <taxon>Bacillati</taxon>
        <taxon>Bacillota</taxon>
        <taxon>Bacilli</taxon>
        <taxon>Bacillales</taxon>
        <taxon>Bacillaceae</taxon>
        <taxon>Bacillus</taxon>
    </lineage>
</organism>
<dbReference type="RefSeq" id="WP_306019806.1">
    <property type="nucleotide sequence ID" value="NZ_CP129013.1"/>
</dbReference>
<evidence type="ECO:0000259" key="1">
    <source>
        <dbReference type="Pfam" id="PF00534"/>
    </source>
</evidence>
<dbReference type="Gene3D" id="3.40.50.2000">
    <property type="entry name" value="Glycogen Phosphorylase B"/>
    <property type="match status" value="2"/>
</dbReference>
<dbReference type="InterPro" id="IPR001296">
    <property type="entry name" value="Glyco_trans_1"/>
</dbReference>
<gene>
    <name evidence="2" type="ORF">LC087_00665</name>
</gene>
<dbReference type="SUPFAM" id="SSF53756">
    <property type="entry name" value="UDP-Glycosyltransferase/glycogen phosphorylase"/>
    <property type="match status" value="1"/>
</dbReference>
<proteinExistence type="predicted"/>
<name>A0ABY9JWB0_9BACI</name>
<sequence length="397" mass="45908">MKKKLLFVMNNMQCGGAERALLSLLESIDESQFEIDLYLLRNEGDFLRKIPSYVNVLGGSNDYKYFNMSFANSMKHIVFLKKYKAFIARVMLGFYSKTHHNSALVEQKVWKFLSKIFEPLENEYDVAIGFLEKNPIYFCVDHVNARKKIGWIHTDYNQLGLDVETDEKYYSKLSYLISVSDELVNILKSNFPSMKSNIKCIENIVSTNIIKKLSQEPVTIERNSQQSIIIVSVGRIVQEKGIDLSFKAIHQLIDKGYDIQWIVIGDGVMREEIEKQIELNHLSKRMKFLGVKDNPYPYMAQADIFLQTSRYEGKSISIMEAKILGTPILITNFDTANDHIQHDEDGYIANMDETSIVNGLEYLIKNEKVREKYIANLMEQNYGTEDEVEKLYELVGE</sequence>
<dbReference type="Pfam" id="PF00534">
    <property type="entry name" value="Glycos_transf_1"/>
    <property type="match status" value="1"/>
</dbReference>
<keyword evidence="2" id="KW-0328">Glycosyltransferase</keyword>
<accession>A0ABY9JWB0</accession>
<dbReference type="EMBL" id="CP129013">
    <property type="protein sequence ID" value="WLR42793.1"/>
    <property type="molecule type" value="Genomic_DNA"/>
</dbReference>
<dbReference type="GO" id="GO:0016757">
    <property type="term" value="F:glycosyltransferase activity"/>
    <property type="evidence" value="ECO:0007669"/>
    <property type="project" value="UniProtKB-KW"/>
</dbReference>